<dbReference type="AlphaFoldDB" id="A0A9D9NR77"/>
<dbReference type="Gene3D" id="3.90.550.10">
    <property type="entry name" value="Spore Coat Polysaccharide Biosynthesis Protein SpsA, Chain A"/>
    <property type="match status" value="1"/>
</dbReference>
<dbReference type="PANTHER" id="PTHR32125">
    <property type="entry name" value="2-C-METHYL-D-ERYTHRITOL 4-PHOSPHATE CYTIDYLYLTRANSFERASE, CHLOROPLASTIC"/>
    <property type="match status" value="1"/>
</dbReference>
<reference evidence="3" key="1">
    <citation type="submission" date="2020-10" db="EMBL/GenBank/DDBJ databases">
        <authorList>
            <person name="Gilroy R."/>
        </authorList>
    </citation>
    <scope>NUCLEOTIDE SEQUENCE</scope>
    <source>
        <strain evidence="3">B2-16538</strain>
    </source>
</reference>
<dbReference type="InterPro" id="IPR029044">
    <property type="entry name" value="Nucleotide-diphossugar_trans"/>
</dbReference>
<dbReference type="GO" id="GO:0008299">
    <property type="term" value="P:isoprenoid biosynthetic process"/>
    <property type="evidence" value="ECO:0007669"/>
    <property type="project" value="InterPro"/>
</dbReference>
<dbReference type="EMBL" id="JADILX010000023">
    <property type="protein sequence ID" value="MBO8485046.1"/>
    <property type="molecule type" value="Genomic_DNA"/>
</dbReference>
<dbReference type="GO" id="GO:0050518">
    <property type="term" value="F:2-C-methyl-D-erythritol 4-phosphate cytidylyltransferase activity"/>
    <property type="evidence" value="ECO:0007669"/>
    <property type="project" value="UniProtKB-EC"/>
</dbReference>
<evidence type="ECO:0000313" key="3">
    <source>
        <dbReference type="EMBL" id="MBO8485046.1"/>
    </source>
</evidence>
<evidence type="ECO:0000256" key="1">
    <source>
        <dbReference type="ARBA" id="ARBA00022679"/>
    </source>
</evidence>
<dbReference type="PANTHER" id="PTHR32125:SF4">
    <property type="entry name" value="2-C-METHYL-D-ERYTHRITOL 4-PHOSPHATE CYTIDYLYLTRANSFERASE, CHLOROPLASTIC"/>
    <property type="match status" value="1"/>
</dbReference>
<dbReference type="InterPro" id="IPR034683">
    <property type="entry name" value="IspD/TarI"/>
</dbReference>
<organism evidence="3 4">
    <name type="scientific">Candidatus Cryptobacteroides excrementavium</name>
    <dbReference type="NCBI Taxonomy" id="2840759"/>
    <lineage>
        <taxon>Bacteria</taxon>
        <taxon>Pseudomonadati</taxon>
        <taxon>Bacteroidota</taxon>
        <taxon>Bacteroidia</taxon>
        <taxon>Bacteroidales</taxon>
        <taxon>Candidatus Cryptobacteroides</taxon>
    </lineage>
</organism>
<dbReference type="SUPFAM" id="SSF53448">
    <property type="entry name" value="Nucleotide-diphospho-sugar transferases"/>
    <property type="match status" value="1"/>
</dbReference>
<dbReference type="NCBIfam" id="TIGR00453">
    <property type="entry name" value="ispD"/>
    <property type="match status" value="1"/>
</dbReference>
<dbReference type="Pfam" id="PF01128">
    <property type="entry name" value="IspD"/>
    <property type="match status" value="1"/>
</dbReference>
<evidence type="ECO:0000256" key="2">
    <source>
        <dbReference type="ARBA" id="ARBA00022695"/>
    </source>
</evidence>
<keyword evidence="1 3" id="KW-0808">Transferase</keyword>
<sequence length="244" mass="26989">MERKKYLMLMAGGSGTRMGSAMPKQFLEISGKAILHLTLEKFCSVVPDIKVIVVLPETHIHLWRQYCLERNVAVPQTIVKGGISRFHSVRNGLEKVPDGATVAIHDGVRPLLSRGMIEKMFSMSGKIPALVPVIPCADTMRMLKREKAYDGKERLVGMHGAAPDRNVLFRVQTPQIFHSELIKKAYAQPYDPSFTDDASVAESSGAELSFVEGENINMKITTREDLLLARAIVSFDFPVSSGTC</sequence>
<dbReference type="Proteomes" id="UP000823750">
    <property type="component" value="Unassembled WGS sequence"/>
</dbReference>
<dbReference type="InterPro" id="IPR001228">
    <property type="entry name" value="IspD"/>
</dbReference>
<dbReference type="InterPro" id="IPR050088">
    <property type="entry name" value="IspD/TarI_cytidylyltransf_bact"/>
</dbReference>
<proteinExistence type="predicted"/>
<evidence type="ECO:0000313" key="4">
    <source>
        <dbReference type="Proteomes" id="UP000823750"/>
    </source>
</evidence>
<protein>
    <submittedName>
        <fullName evidence="3">2-C-methyl-D-erythritol 4-phosphate cytidylyltransferase</fullName>
        <ecNumber evidence="3">2.7.7.60</ecNumber>
    </submittedName>
</protein>
<accession>A0A9D9NR77</accession>
<keyword evidence="2 3" id="KW-0548">Nucleotidyltransferase</keyword>
<comment type="caution">
    <text evidence="3">The sequence shown here is derived from an EMBL/GenBank/DDBJ whole genome shotgun (WGS) entry which is preliminary data.</text>
</comment>
<dbReference type="CDD" id="cd02516">
    <property type="entry name" value="CDP-ME_synthetase"/>
    <property type="match status" value="1"/>
</dbReference>
<reference evidence="3" key="2">
    <citation type="journal article" date="2021" name="PeerJ">
        <title>Extensive microbial diversity within the chicken gut microbiome revealed by metagenomics and culture.</title>
        <authorList>
            <person name="Gilroy R."/>
            <person name="Ravi A."/>
            <person name="Getino M."/>
            <person name="Pursley I."/>
            <person name="Horton D.L."/>
            <person name="Alikhan N.F."/>
            <person name="Baker D."/>
            <person name="Gharbi K."/>
            <person name="Hall N."/>
            <person name="Watson M."/>
            <person name="Adriaenssens E.M."/>
            <person name="Foster-Nyarko E."/>
            <person name="Jarju S."/>
            <person name="Secka A."/>
            <person name="Antonio M."/>
            <person name="Oren A."/>
            <person name="Chaudhuri R.R."/>
            <person name="La Ragione R."/>
            <person name="Hildebrand F."/>
            <person name="Pallen M.J."/>
        </authorList>
    </citation>
    <scope>NUCLEOTIDE SEQUENCE</scope>
    <source>
        <strain evidence="3">B2-16538</strain>
    </source>
</reference>
<name>A0A9D9NR77_9BACT</name>
<dbReference type="EC" id="2.7.7.60" evidence="3"/>
<gene>
    <name evidence="3" type="primary">ispD</name>
    <name evidence="3" type="ORF">IAB78_01295</name>
</gene>